<name>A0A0E9RHD3_ANGAN</name>
<accession>A0A0E9RHD3</accession>
<protein>
    <submittedName>
        <fullName evidence="1">Uncharacterized protein</fullName>
    </submittedName>
</protein>
<evidence type="ECO:0000313" key="1">
    <source>
        <dbReference type="EMBL" id="JAH28566.1"/>
    </source>
</evidence>
<organism evidence="1">
    <name type="scientific">Anguilla anguilla</name>
    <name type="common">European freshwater eel</name>
    <name type="synonym">Muraena anguilla</name>
    <dbReference type="NCBI Taxonomy" id="7936"/>
    <lineage>
        <taxon>Eukaryota</taxon>
        <taxon>Metazoa</taxon>
        <taxon>Chordata</taxon>
        <taxon>Craniata</taxon>
        <taxon>Vertebrata</taxon>
        <taxon>Euteleostomi</taxon>
        <taxon>Actinopterygii</taxon>
        <taxon>Neopterygii</taxon>
        <taxon>Teleostei</taxon>
        <taxon>Anguilliformes</taxon>
        <taxon>Anguillidae</taxon>
        <taxon>Anguilla</taxon>
    </lineage>
</organism>
<sequence>MDEHNFQGKTILSNKYLK</sequence>
<proteinExistence type="predicted"/>
<reference evidence="1" key="2">
    <citation type="journal article" date="2015" name="Fish Shellfish Immunol.">
        <title>Early steps in the European eel (Anguilla anguilla)-Vibrio vulnificus interaction in the gills: Role of the RtxA13 toxin.</title>
        <authorList>
            <person name="Callol A."/>
            <person name="Pajuelo D."/>
            <person name="Ebbesson L."/>
            <person name="Teles M."/>
            <person name="MacKenzie S."/>
            <person name="Amaro C."/>
        </authorList>
    </citation>
    <scope>NUCLEOTIDE SEQUENCE</scope>
</reference>
<reference evidence="1" key="1">
    <citation type="submission" date="2014-11" db="EMBL/GenBank/DDBJ databases">
        <authorList>
            <person name="Amaro Gonzalez C."/>
        </authorList>
    </citation>
    <scope>NUCLEOTIDE SEQUENCE</scope>
</reference>
<dbReference type="EMBL" id="GBXM01080011">
    <property type="protein sequence ID" value="JAH28566.1"/>
    <property type="molecule type" value="Transcribed_RNA"/>
</dbReference>
<dbReference type="AlphaFoldDB" id="A0A0E9RHD3"/>